<name>A0A392Q149_9FABA</name>
<proteinExistence type="predicted"/>
<evidence type="ECO:0000259" key="1">
    <source>
        <dbReference type="Pfam" id="PF07727"/>
    </source>
</evidence>
<evidence type="ECO:0000313" key="2">
    <source>
        <dbReference type="EMBL" id="MCI16965.1"/>
    </source>
</evidence>
<dbReference type="InterPro" id="IPR013103">
    <property type="entry name" value="RVT_2"/>
</dbReference>
<feature type="non-terminal residue" evidence="2">
    <location>
        <position position="1"/>
    </location>
</feature>
<organism evidence="2 3">
    <name type="scientific">Trifolium medium</name>
    <dbReference type="NCBI Taxonomy" id="97028"/>
    <lineage>
        <taxon>Eukaryota</taxon>
        <taxon>Viridiplantae</taxon>
        <taxon>Streptophyta</taxon>
        <taxon>Embryophyta</taxon>
        <taxon>Tracheophyta</taxon>
        <taxon>Spermatophyta</taxon>
        <taxon>Magnoliopsida</taxon>
        <taxon>eudicotyledons</taxon>
        <taxon>Gunneridae</taxon>
        <taxon>Pentapetalae</taxon>
        <taxon>rosids</taxon>
        <taxon>fabids</taxon>
        <taxon>Fabales</taxon>
        <taxon>Fabaceae</taxon>
        <taxon>Papilionoideae</taxon>
        <taxon>50 kb inversion clade</taxon>
        <taxon>NPAAA clade</taxon>
        <taxon>Hologalegina</taxon>
        <taxon>IRL clade</taxon>
        <taxon>Trifolieae</taxon>
        <taxon>Trifolium</taxon>
    </lineage>
</organism>
<dbReference type="Proteomes" id="UP000265520">
    <property type="component" value="Unassembled WGS sequence"/>
</dbReference>
<reference evidence="2 3" key="1">
    <citation type="journal article" date="2018" name="Front. Plant Sci.">
        <title>Red Clover (Trifolium pratense) and Zigzag Clover (T. medium) - A Picture of Genomic Similarities and Differences.</title>
        <authorList>
            <person name="Dluhosova J."/>
            <person name="Istvanek J."/>
            <person name="Nedelnik J."/>
            <person name="Repkova J."/>
        </authorList>
    </citation>
    <scope>NUCLEOTIDE SEQUENCE [LARGE SCALE GENOMIC DNA]</scope>
    <source>
        <strain evidence="3">cv. 10/8</strain>
        <tissue evidence="2">Leaf</tissue>
    </source>
</reference>
<protein>
    <submittedName>
        <fullName evidence="2">Copia-type polyprotein</fullName>
    </submittedName>
</protein>
<dbReference type="EMBL" id="LXQA010103230">
    <property type="protein sequence ID" value="MCI16965.1"/>
    <property type="molecule type" value="Genomic_DNA"/>
</dbReference>
<evidence type="ECO:0000313" key="3">
    <source>
        <dbReference type="Proteomes" id="UP000265520"/>
    </source>
</evidence>
<accession>A0A392Q149</accession>
<dbReference type="AlphaFoldDB" id="A0A392Q149"/>
<dbReference type="Pfam" id="PF07727">
    <property type="entry name" value="RVT_2"/>
    <property type="match status" value="1"/>
</dbReference>
<comment type="caution">
    <text evidence="2">The sequence shown here is derived from an EMBL/GenBank/DDBJ whole genome shotgun (WGS) entry which is preliminary data.</text>
</comment>
<keyword evidence="3" id="KW-1185">Reference proteome</keyword>
<sequence>SFKNEEIIIICLYVDDLLITGSRTAEIESVKDKLKCEFGMTDLGELSFFLGMKFFKAKDGIVMHQQKYIGELLEKFEMNSCNSVSNPSETNSKLDDCKEMEKVDSTMFRQMVGSLRYVCNNMPLIFAIQ</sequence>
<feature type="domain" description="Reverse transcriptase Ty1/copia-type" evidence="1">
    <location>
        <begin position="5"/>
        <end position="88"/>
    </location>
</feature>